<organism evidence="1 2">
    <name type="scientific">Xylocopa violacea</name>
    <name type="common">Violet carpenter bee</name>
    <name type="synonym">Apis violacea</name>
    <dbReference type="NCBI Taxonomy" id="135666"/>
    <lineage>
        <taxon>Eukaryota</taxon>
        <taxon>Metazoa</taxon>
        <taxon>Ecdysozoa</taxon>
        <taxon>Arthropoda</taxon>
        <taxon>Hexapoda</taxon>
        <taxon>Insecta</taxon>
        <taxon>Pterygota</taxon>
        <taxon>Neoptera</taxon>
        <taxon>Endopterygota</taxon>
        <taxon>Hymenoptera</taxon>
        <taxon>Apocrita</taxon>
        <taxon>Aculeata</taxon>
        <taxon>Apoidea</taxon>
        <taxon>Anthophila</taxon>
        <taxon>Apidae</taxon>
        <taxon>Xylocopa</taxon>
        <taxon>Xylocopa</taxon>
    </lineage>
</organism>
<name>A0ABP1NZZ1_XYLVO</name>
<keyword evidence="2" id="KW-1185">Reference proteome</keyword>
<reference evidence="1 2" key="1">
    <citation type="submission" date="2024-08" db="EMBL/GenBank/DDBJ databases">
        <authorList>
            <person name="Will J Nash"/>
            <person name="Angela Man"/>
            <person name="Seanna McTaggart"/>
            <person name="Kendall Baker"/>
            <person name="Tom Barker"/>
            <person name="Leah Catchpole"/>
            <person name="Alex Durrant"/>
            <person name="Karim Gharbi"/>
            <person name="Naomi Irish"/>
            <person name="Gemy Kaithakottil"/>
            <person name="Debby Ku"/>
            <person name="Aaliyah Providence"/>
            <person name="Felix Shaw"/>
            <person name="David Swarbreck"/>
            <person name="Chris Watkins"/>
            <person name="Ann M. McCartney"/>
            <person name="Giulio Formenti"/>
            <person name="Alice Mouton"/>
            <person name="Noel Vella"/>
            <person name="Bjorn M von Reumont"/>
            <person name="Adriana Vella"/>
            <person name="Wilfried Haerty"/>
        </authorList>
    </citation>
    <scope>NUCLEOTIDE SEQUENCE [LARGE SCALE GENOMIC DNA]</scope>
</reference>
<evidence type="ECO:0000313" key="2">
    <source>
        <dbReference type="Proteomes" id="UP001642520"/>
    </source>
</evidence>
<evidence type="ECO:0000313" key="1">
    <source>
        <dbReference type="EMBL" id="CAL7946569.1"/>
    </source>
</evidence>
<dbReference type="Proteomes" id="UP001642520">
    <property type="component" value="Unassembled WGS sequence"/>
</dbReference>
<proteinExistence type="predicted"/>
<protein>
    <submittedName>
        <fullName evidence="1">Uncharacterized protein</fullName>
    </submittedName>
</protein>
<sequence length="150" mass="18879">MASLSKLRKPLQREKIRWLLRKIKCFTFVKSHGLFIVRSYSWCFAWCYRVYVCTVTPRKDTTFGYMDYEKKHNMDYEKKHIMDYEKKHIMDYEKKHIMDYEKKRTMDYEKKRTVDYEKKRTMDYEKKRTMDYEKKRNMDYEKKQSSIQDS</sequence>
<accession>A0ABP1NZZ1</accession>
<comment type="caution">
    <text evidence="1">The sequence shown here is derived from an EMBL/GenBank/DDBJ whole genome shotgun (WGS) entry which is preliminary data.</text>
</comment>
<gene>
    <name evidence="1" type="ORF">XYLVIOL_LOCUS7850</name>
</gene>
<dbReference type="EMBL" id="CAXAJV020001294">
    <property type="protein sequence ID" value="CAL7946569.1"/>
    <property type="molecule type" value="Genomic_DNA"/>
</dbReference>